<sequence length="387" mass="42899">MTTQQSHTQTPGREVVIGVLADPVATPLKVAQQLEQELPGLLAEQLPDRQWRVEVHRERLPPSDMQHFEMMNLATEHKRQRGWDFAVCVTDLPLAIDRQPVVADASSSRNVAVVSLPAFGAMALRRRVLGVVAQLIVDLRGETTPEEGSEEHRRSRLGALGGAFRRATPDQDGIDLRIFASRGRLRLLIGMVRDNQPWRLVSGLRGALVGAFAFSAFYLINATLWELAITMAVWQLVAVVLASITVMLTWLIVYHHLWERVRNLPAYQREQAVLFNASTVITLAIGLTCGYLGLFALNLIAALIVFTPEVFSQYAGPEYGLGEHLLVALLTTAAATVAGAIGSGFESEESVHEAAYSYRERARREALRRSREAKEDDETLDETTREG</sequence>
<keyword evidence="2" id="KW-0812">Transmembrane</keyword>
<organism evidence="3 4">
    <name type="scientific">Nesterenkonia lacusekhoensis</name>
    <dbReference type="NCBI Taxonomy" id="150832"/>
    <lineage>
        <taxon>Bacteria</taxon>
        <taxon>Bacillati</taxon>
        <taxon>Actinomycetota</taxon>
        <taxon>Actinomycetes</taxon>
        <taxon>Micrococcales</taxon>
        <taxon>Micrococcaceae</taxon>
        <taxon>Nesterenkonia</taxon>
    </lineage>
</organism>
<dbReference type="RefSeq" id="WP_342591464.1">
    <property type="nucleotide sequence ID" value="NZ_JAGINX010000001.1"/>
</dbReference>
<name>A0ABS4T3H8_9MICC</name>
<evidence type="ECO:0000313" key="4">
    <source>
        <dbReference type="Proteomes" id="UP001519331"/>
    </source>
</evidence>
<evidence type="ECO:0000256" key="2">
    <source>
        <dbReference type="SAM" id="Phobius"/>
    </source>
</evidence>
<evidence type="ECO:0000256" key="1">
    <source>
        <dbReference type="SAM" id="MobiDB-lite"/>
    </source>
</evidence>
<feature type="transmembrane region" description="Helical" evidence="2">
    <location>
        <begin position="273"/>
        <end position="306"/>
    </location>
</feature>
<gene>
    <name evidence="3" type="ORF">JOF45_002031</name>
</gene>
<reference evidence="3 4" key="1">
    <citation type="submission" date="2021-03" db="EMBL/GenBank/DDBJ databases">
        <title>Sequencing the genomes of 1000 actinobacteria strains.</title>
        <authorList>
            <person name="Klenk H.-P."/>
        </authorList>
    </citation>
    <scope>NUCLEOTIDE SEQUENCE [LARGE SCALE GENOMIC DNA]</scope>
    <source>
        <strain evidence="3 4">DSM 12544</strain>
    </source>
</reference>
<protein>
    <submittedName>
        <fullName evidence="3">Membrane protein</fullName>
    </submittedName>
</protein>
<dbReference type="Proteomes" id="UP001519331">
    <property type="component" value="Unassembled WGS sequence"/>
</dbReference>
<keyword evidence="4" id="KW-1185">Reference proteome</keyword>
<accession>A0ABS4T3H8</accession>
<dbReference type="EMBL" id="JAGINX010000001">
    <property type="protein sequence ID" value="MBP2319012.1"/>
    <property type="molecule type" value="Genomic_DNA"/>
</dbReference>
<keyword evidence="2" id="KW-1133">Transmembrane helix</keyword>
<keyword evidence="2" id="KW-0472">Membrane</keyword>
<evidence type="ECO:0000313" key="3">
    <source>
        <dbReference type="EMBL" id="MBP2319012.1"/>
    </source>
</evidence>
<comment type="caution">
    <text evidence="3">The sequence shown here is derived from an EMBL/GenBank/DDBJ whole genome shotgun (WGS) entry which is preliminary data.</text>
</comment>
<feature type="transmembrane region" description="Helical" evidence="2">
    <location>
        <begin position="232"/>
        <end position="253"/>
    </location>
</feature>
<feature type="transmembrane region" description="Helical" evidence="2">
    <location>
        <begin position="200"/>
        <end position="220"/>
    </location>
</feature>
<proteinExistence type="predicted"/>
<feature type="region of interest" description="Disordered" evidence="1">
    <location>
        <begin position="367"/>
        <end position="387"/>
    </location>
</feature>